<dbReference type="HOGENOM" id="CLU_794976_0_0_1"/>
<dbReference type="OrthoDB" id="2595522at2759"/>
<evidence type="ECO:0000313" key="1">
    <source>
        <dbReference type="EMBL" id="EJT46560.1"/>
    </source>
</evidence>
<reference evidence="1 2" key="1">
    <citation type="journal article" date="2012" name="Eukaryot. Cell">
        <title>Draft genome sequence of CBS 2479, the standard type strain of Trichosporon asahii.</title>
        <authorList>
            <person name="Yang R.Y."/>
            <person name="Li H.T."/>
            <person name="Zhu H."/>
            <person name="Zhou G.P."/>
            <person name="Wang M."/>
            <person name="Wang L."/>
        </authorList>
    </citation>
    <scope>NUCLEOTIDE SEQUENCE [LARGE SCALE GENOMIC DNA]</scope>
    <source>
        <strain evidence="2">ATCC 90039 / CBS 2479 / JCM 2466 / KCTC 7840 / NCYC 2677 / UAMH 7654</strain>
    </source>
</reference>
<dbReference type="GeneID" id="25988367"/>
<dbReference type="CDD" id="cd09917">
    <property type="entry name" value="F-box_SF"/>
    <property type="match status" value="1"/>
</dbReference>
<dbReference type="InterPro" id="IPR036047">
    <property type="entry name" value="F-box-like_dom_sf"/>
</dbReference>
<sequence>MATTTITVEEDDSTSISADGYPHIIDEIFGYAPRSTLLALRGVCKAWRDRVDLLMAGHIVLAVYSPVEISGRGGVRIPGLKNRRNYARVLSGTRVVDLLGPQSLSPDRVKALRSQLNDVSVVRHRHHPAGRLPNNALVGARTLVTFTTVTEKYEGGTFTGAAAVGPLPEACERFVLNVKFDPGRSWLSTASVQPFQTPAQLKSVTLILTPIATHKEDENDHWVGNFVDSSRTKVMGMLNSFVLNMTLNIPRLRYTIVDAEQLRPAWLGFAPEDMQALEEAWLDNFGVIPAREEVLVAEIRRQVKQGLKKWNQVDDETAEKQVEEHVRFLTRDQYRDEVGEEEYLLETVE</sequence>
<comment type="caution">
    <text evidence="1">The sequence shown here is derived from an EMBL/GenBank/DDBJ whole genome shotgun (WGS) entry which is preliminary data.</text>
</comment>
<dbReference type="VEuPathDB" id="FungiDB:A1Q1_04855"/>
<protein>
    <submittedName>
        <fullName evidence="1">Uncharacterized protein</fullName>
    </submittedName>
</protein>
<dbReference type="EMBL" id="ALBS01000284">
    <property type="protein sequence ID" value="EJT46560.1"/>
    <property type="molecule type" value="Genomic_DNA"/>
</dbReference>
<dbReference type="AlphaFoldDB" id="J4U834"/>
<organism evidence="1 2">
    <name type="scientific">Trichosporon asahii var. asahii (strain ATCC 90039 / CBS 2479 / JCM 2466 / KCTC 7840 / NBRC 103889/ NCYC 2677 / UAMH 7654)</name>
    <name type="common">Yeast</name>
    <dbReference type="NCBI Taxonomy" id="1186058"/>
    <lineage>
        <taxon>Eukaryota</taxon>
        <taxon>Fungi</taxon>
        <taxon>Dikarya</taxon>
        <taxon>Basidiomycota</taxon>
        <taxon>Agaricomycotina</taxon>
        <taxon>Tremellomycetes</taxon>
        <taxon>Trichosporonales</taxon>
        <taxon>Trichosporonaceae</taxon>
        <taxon>Trichosporon</taxon>
    </lineage>
</organism>
<dbReference type="RefSeq" id="XP_014178568.1">
    <property type="nucleotide sequence ID" value="XM_014323093.1"/>
</dbReference>
<gene>
    <name evidence="1" type="ORF">A1Q1_04855</name>
</gene>
<name>J4U834_TRIAS</name>
<evidence type="ECO:0000313" key="2">
    <source>
        <dbReference type="Proteomes" id="UP000002748"/>
    </source>
</evidence>
<dbReference type="KEGG" id="tasa:A1Q1_04855"/>
<accession>J4U834</accession>
<dbReference type="SUPFAM" id="SSF81383">
    <property type="entry name" value="F-box domain"/>
    <property type="match status" value="1"/>
</dbReference>
<proteinExistence type="predicted"/>
<dbReference type="Proteomes" id="UP000002748">
    <property type="component" value="Unassembled WGS sequence"/>
</dbReference>